<name>A0A8J2KIZ2_9HEXA</name>
<evidence type="ECO:0000313" key="2">
    <source>
        <dbReference type="EMBL" id="CAG7815730.1"/>
    </source>
</evidence>
<keyword evidence="1" id="KW-0472">Membrane</keyword>
<evidence type="ECO:0000313" key="3">
    <source>
        <dbReference type="Proteomes" id="UP000708208"/>
    </source>
</evidence>
<reference evidence="2" key="1">
    <citation type="submission" date="2021-06" db="EMBL/GenBank/DDBJ databases">
        <authorList>
            <person name="Hodson N. C."/>
            <person name="Mongue J. A."/>
            <person name="Jaron S. K."/>
        </authorList>
    </citation>
    <scope>NUCLEOTIDE SEQUENCE</scope>
</reference>
<keyword evidence="1" id="KW-0812">Transmembrane</keyword>
<dbReference type="AlphaFoldDB" id="A0A8J2KIZ2"/>
<evidence type="ECO:0000256" key="1">
    <source>
        <dbReference type="SAM" id="Phobius"/>
    </source>
</evidence>
<feature type="transmembrane region" description="Helical" evidence="1">
    <location>
        <begin position="285"/>
        <end position="307"/>
    </location>
</feature>
<keyword evidence="1" id="KW-1133">Transmembrane helix</keyword>
<dbReference type="Proteomes" id="UP000708208">
    <property type="component" value="Unassembled WGS sequence"/>
</dbReference>
<feature type="transmembrane region" description="Helical" evidence="1">
    <location>
        <begin position="176"/>
        <end position="206"/>
    </location>
</feature>
<gene>
    <name evidence="2" type="ORF">AFUS01_LOCUS26392</name>
</gene>
<feature type="transmembrane region" description="Helical" evidence="1">
    <location>
        <begin position="43"/>
        <end position="65"/>
    </location>
</feature>
<comment type="caution">
    <text evidence="2">The sequence shown here is derived from an EMBL/GenBank/DDBJ whole genome shotgun (WGS) entry which is preliminary data.</text>
</comment>
<accession>A0A8J2KIZ2</accession>
<organism evidence="2 3">
    <name type="scientific">Allacma fusca</name>
    <dbReference type="NCBI Taxonomy" id="39272"/>
    <lineage>
        <taxon>Eukaryota</taxon>
        <taxon>Metazoa</taxon>
        <taxon>Ecdysozoa</taxon>
        <taxon>Arthropoda</taxon>
        <taxon>Hexapoda</taxon>
        <taxon>Collembola</taxon>
        <taxon>Symphypleona</taxon>
        <taxon>Sminthuridae</taxon>
        <taxon>Allacma</taxon>
    </lineage>
</organism>
<dbReference type="EMBL" id="CAJVCH010351926">
    <property type="protein sequence ID" value="CAG7815730.1"/>
    <property type="molecule type" value="Genomic_DNA"/>
</dbReference>
<protein>
    <submittedName>
        <fullName evidence="2">Uncharacterized protein</fullName>
    </submittedName>
</protein>
<feature type="transmembrane region" description="Helical" evidence="1">
    <location>
        <begin position="77"/>
        <end position="96"/>
    </location>
</feature>
<feature type="transmembrane region" description="Helical" evidence="1">
    <location>
        <begin position="259"/>
        <end position="279"/>
    </location>
</feature>
<proteinExistence type="predicted"/>
<sequence length="383" mass="45092">MLTKANLRLNWWAIELFSELCLLPVQIDKKSRRIKMETRRWKLVLYFLQLFIWTFHLIFYVYTFVVEGVITYTPKKFGHLPCPLLCGMLSFITLYLNYHIFYKWSDVYFQIFDSLVLCIPERTDVRTKHTRQEWLAMVIFPVYMIIPIHHIGIFVLETSAFYFLYTHVPDQLKGSISMAVCAIIDFYLVFMWTATYVFTLIWLLIFTNISCDKLQRQINALKAEQNVITIRKILIPTIYKESRQLELMFYRFNAAASKVVLLVKLCQLIAAVMAFYFGVRIFKVNVAQGLTFLIVALWDAVMFATLFERAFEFPIKMEDLKQKLRCAAYKCSEKDQLKLIFKQIDSISCIKVKVGDFVSMEKDSALNYVSTVVLRTVDLLVTF</sequence>
<feature type="transmembrane region" description="Helical" evidence="1">
    <location>
        <begin position="134"/>
        <end position="156"/>
    </location>
</feature>
<keyword evidence="3" id="KW-1185">Reference proteome</keyword>